<protein>
    <submittedName>
        <fullName evidence="2">Uncharacterized protein</fullName>
    </submittedName>
</protein>
<gene>
    <name evidence="2" type="ORF">R1flu_008713</name>
</gene>
<evidence type="ECO:0000313" key="2">
    <source>
        <dbReference type="EMBL" id="KAL2624468.1"/>
    </source>
</evidence>
<comment type="caution">
    <text evidence="2">The sequence shown here is derived from an EMBL/GenBank/DDBJ whole genome shotgun (WGS) entry which is preliminary data.</text>
</comment>
<feature type="compositionally biased region" description="Basic and acidic residues" evidence="1">
    <location>
        <begin position="74"/>
        <end position="84"/>
    </location>
</feature>
<name>A0ABD1YCR2_9MARC</name>
<accession>A0ABD1YCR2</accession>
<dbReference type="EMBL" id="JBHFFA010000005">
    <property type="protein sequence ID" value="KAL2624468.1"/>
    <property type="molecule type" value="Genomic_DNA"/>
</dbReference>
<proteinExistence type="predicted"/>
<evidence type="ECO:0000256" key="1">
    <source>
        <dbReference type="SAM" id="MobiDB-lite"/>
    </source>
</evidence>
<keyword evidence="3" id="KW-1185">Reference proteome</keyword>
<dbReference type="AlphaFoldDB" id="A0ABD1YCR2"/>
<feature type="region of interest" description="Disordered" evidence="1">
    <location>
        <begin position="74"/>
        <end position="135"/>
    </location>
</feature>
<dbReference type="Proteomes" id="UP001605036">
    <property type="component" value="Unassembled WGS sequence"/>
</dbReference>
<sequence>MPFLVHLYHLNGWLSNQEKIKFSELEIQAKELLDLDKDIRSKGGEDQLSPKYPNLANSGSLIISVTPEVDKVLEPKGETPEELPRTSSGPPLPCLHLPAGKELATKTSREKPKREVQEVPIKEDTPPKTRRLKTTPMVELSFQGVTNLDWKEGETRIESLPFVSPKGASASKVQEHFQI</sequence>
<organism evidence="2 3">
    <name type="scientific">Riccia fluitans</name>
    <dbReference type="NCBI Taxonomy" id="41844"/>
    <lineage>
        <taxon>Eukaryota</taxon>
        <taxon>Viridiplantae</taxon>
        <taxon>Streptophyta</taxon>
        <taxon>Embryophyta</taxon>
        <taxon>Marchantiophyta</taxon>
        <taxon>Marchantiopsida</taxon>
        <taxon>Marchantiidae</taxon>
        <taxon>Marchantiales</taxon>
        <taxon>Ricciaceae</taxon>
        <taxon>Riccia</taxon>
    </lineage>
</organism>
<evidence type="ECO:0000313" key="3">
    <source>
        <dbReference type="Proteomes" id="UP001605036"/>
    </source>
</evidence>
<feature type="compositionally biased region" description="Basic and acidic residues" evidence="1">
    <location>
        <begin position="103"/>
        <end position="127"/>
    </location>
</feature>
<reference evidence="2 3" key="1">
    <citation type="submission" date="2024-09" db="EMBL/GenBank/DDBJ databases">
        <title>Chromosome-scale assembly of Riccia fluitans.</title>
        <authorList>
            <person name="Paukszto L."/>
            <person name="Sawicki J."/>
            <person name="Karawczyk K."/>
            <person name="Piernik-Szablinska J."/>
            <person name="Szczecinska M."/>
            <person name="Mazdziarz M."/>
        </authorList>
    </citation>
    <scope>NUCLEOTIDE SEQUENCE [LARGE SCALE GENOMIC DNA]</scope>
    <source>
        <strain evidence="2">Rf_01</strain>
        <tissue evidence="2">Aerial parts of the thallus</tissue>
    </source>
</reference>